<name>A0A9P6E630_9AGAR</name>
<evidence type="ECO:0000313" key="1">
    <source>
        <dbReference type="EMBL" id="KAF9523199.1"/>
    </source>
</evidence>
<accession>A0A9P6E630</accession>
<keyword evidence="2" id="KW-1185">Reference proteome</keyword>
<dbReference type="Proteomes" id="UP000807306">
    <property type="component" value="Unassembled WGS sequence"/>
</dbReference>
<gene>
    <name evidence="1" type="ORF">CPB83DRAFT_839920</name>
</gene>
<dbReference type="AlphaFoldDB" id="A0A9P6E630"/>
<evidence type="ECO:0000313" key="2">
    <source>
        <dbReference type="Proteomes" id="UP000807306"/>
    </source>
</evidence>
<sequence>MVDFHLDLVFFLRDGDIIYDEELRLFELRWAFSSIYAPITKGAETYRSFASTTLWTWEEFELISQMATSSRWIAVAQTSLPVVHSTLAAKASPNIGFDPWFELRRQTFPGGLSILRFTSVELKPLPKKAWFEYHGLTYSHTDQSYWDPSQNFDQVQFGDVTHQILLLVQSGRKFVGGVEV</sequence>
<reference evidence="1" key="1">
    <citation type="submission" date="2020-11" db="EMBL/GenBank/DDBJ databases">
        <authorList>
            <consortium name="DOE Joint Genome Institute"/>
            <person name="Ahrendt S."/>
            <person name="Riley R."/>
            <person name="Andreopoulos W."/>
            <person name="Labutti K."/>
            <person name="Pangilinan J."/>
            <person name="Ruiz-Duenas F.J."/>
            <person name="Barrasa J.M."/>
            <person name="Sanchez-Garcia M."/>
            <person name="Camarero S."/>
            <person name="Miyauchi S."/>
            <person name="Serrano A."/>
            <person name="Linde D."/>
            <person name="Babiker R."/>
            <person name="Drula E."/>
            <person name="Ayuso-Fernandez I."/>
            <person name="Pacheco R."/>
            <person name="Padilla G."/>
            <person name="Ferreira P."/>
            <person name="Barriuso J."/>
            <person name="Kellner H."/>
            <person name="Castanera R."/>
            <person name="Alfaro M."/>
            <person name="Ramirez L."/>
            <person name="Pisabarro A.G."/>
            <person name="Kuo A."/>
            <person name="Tritt A."/>
            <person name="Lipzen A."/>
            <person name="He G."/>
            <person name="Yan M."/>
            <person name="Ng V."/>
            <person name="Cullen D."/>
            <person name="Martin F."/>
            <person name="Rosso M.-N."/>
            <person name="Henrissat B."/>
            <person name="Hibbett D."/>
            <person name="Martinez A.T."/>
            <person name="Grigoriev I.V."/>
        </authorList>
    </citation>
    <scope>NUCLEOTIDE SEQUENCE</scope>
    <source>
        <strain evidence="1">CBS 506.95</strain>
    </source>
</reference>
<organism evidence="1 2">
    <name type="scientific">Crepidotus variabilis</name>
    <dbReference type="NCBI Taxonomy" id="179855"/>
    <lineage>
        <taxon>Eukaryota</taxon>
        <taxon>Fungi</taxon>
        <taxon>Dikarya</taxon>
        <taxon>Basidiomycota</taxon>
        <taxon>Agaricomycotina</taxon>
        <taxon>Agaricomycetes</taxon>
        <taxon>Agaricomycetidae</taxon>
        <taxon>Agaricales</taxon>
        <taxon>Agaricineae</taxon>
        <taxon>Crepidotaceae</taxon>
        <taxon>Crepidotus</taxon>
    </lineage>
</organism>
<proteinExistence type="predicted"/>
<protein>
    <submittedName>
        <fullName evidence="1">Uncharacterized protein</fullName>
    </submittedName>
</protein>
<comment type="caution">
    <text evidence="1">The sequence shown here is derived from an EMBL/GenBank/DDBJ whole genome shotgun (WGS) entry which is preliminary data.</text>
</comment>
<dbReference type="EMBL" id="MU157923">
    <property type="protein sequence ID" value="KAF9523199.1"/>
    <property type="molecule type" value="Genomic_DNA"/>
</dbReference>